<dbReference type="GeneID" id="89925483"/>
<dbReference type="AlphaFoldDB" id="A0AAV9PFY5"/>
<dbReference type="InterPro" id="IPR053083">
    <property type="entry name" value="TF_kinase-domain_protein"/>
</dbReference>
<dbReference type="PANTHER" id="PTHR44305:SF24">
    <property type="entry name" value="TYROSINE-PROTEIN KINASE C03B1.5-RELATED"/>
    <property type="match status" value="1"/>
</dbReference>
<proteinExistence type="predicted"/>
<dbReference type="SUPFAM" id="SSF56112">
    <property type="entry name" value="Protein kinase-like (PK-like)"/>
    <property type="match status" value="1"/>
</dbReference>
<gene>
    <name evidence="4" type="ORF">LTR77_004137</name>
</gene>
<dbReference type="PROSITE" id="PS50011">
    <property type="entry name" value="PROTEIN_KINASE_DOM"/>
    <property type="match status" value="1"/>
</dbReference>
<dbReference type="GO" id="GO:0005524">
    <property type="term" value="F:ATP binding"/>
    <property type="evidence" value="ECO:0007669"/>
    <property type="project" value="InterPro"/>
</dbReference>
<dbReference type="EMBL" id="JAVRRT010000006">
    <property type="protein sequence ID" value="KAK5170993.1"/>
    <property type="molecule type" value="Genomic_DNA"/>
</dbReference>
<evidence type="ECO:0000313" key="5">
    <source>
        <dbReference type="Proteomes" id="UP001337655"/>
    </source>
</evidence>
<reference evidence="4 5" key="1">
    <citation type="submission" date="2023-08" db="EMBL/GenBank/DDBJ databases">
        <title>Black Yeasts Isolated from many extreme environments.</title>
        <authorList>
            <person name="Coleine C."/>
            <person name="Stajich J.E."/>
            <person name="Selbmann L."/>
        </authorList>
    </citation>
    <scope>NUCLEOTIDE SEQUENCE [LARGE SCALE GENOMIC DNA]</scope>
    <source>
        <strain evidence="4 5">CCFEE 5935</strain>
    </source>
</reference>
<evidence type="ECO:0000256" key="2">
    <source>
        <dbReference type="SAM" id="MobiDB-lite"/>
    </source>
</evidence>
<evidence type="ECO:0000313" key="4">
    <source>
        <dbReference type="EMBL" id="KAK5170993.1"/>
    </source>
</evidence>
<organism evidence="4 5">
    <name type="scientific">Saxophila tyrrhenica</name>
    <dbReference type="NCBI Taxonomy" id="1690608"/>
    <lineage>
        <taxon>Eukaryota</taxon>
        <taxon>Fungi</taxon>
        <taxon>Dikarya</taxon>
        <taxon>Ascomycota</taxon>
        <taxon>Pezizomycotina</taxon>
        <taxon>Dothideomycetes</taxon>
        <taxon>Dothideomycetidae</taxon>
        <taxon>Mycosphaerellales</taxon>
        <taxon>Extremaceae</taxon>
        <taxon>Saxophila</taxon>
    </lineage>
</organism>
<dbReference type="Gene3D" id="1.10.510.10">
    <property type="entry name" value="Transferase(Phosphotransferase) domain 1"/>
    <property type="match status" value="1"/>
</dbReference>
<dbReference type="InterPro" id="IPR008271">
    <property type="entry name" value="Ser/Thr_kinase_AS"/>
</dbReference>
<dbReference type="Proteomes" id="UP001337655">
    <property type="component" value="Unassembled WGS sequence"/>
</dbReference>
<accession>A0AAV9PFY5</accession>
<dbReference type="PANTHER" id="PTHR44305">
    <property type="entry name" value="SI:DKEY-192D15.2-RELATED"/>
    <property type="match status" value="1"/>
</dbReference>
<dbReference type="InterPro" id="IPR011009">
    <property type="entry name" value="Kinase-like_dom_sf"/>
</dbReference>
<sequence>MTFMLAAGTVESGDVRTMEQRVCVETGSGVLCPEVAAKAIVRAAPSRCSLFLRRNDITGDLVVVSTWSGIMFGSGRSNAASADGTEYDDGPPPFWTPKNPADDDGYDPDDSSDESSQGNTRAPVDKYADLKADLQEKFRQLNTFEQQCKIFRDGDVKRVEHLRHYLDDLKDMEEEKAKYFNLDRLVSLDAHEVLKMIAAMKSRWEKLDIPRITKDLRAALDEMRHQPFGNDRKIPFAEKEKTVQELFDGVMQQPFEPAGTALDIPKGCRWLPAMNLSNGMAAAALWCLVDEHERIQYRAARKDTHFKWYQLVDATFWAGDPKDPAGRIPLEYHCQSKVWSRPEALNVVEALKCEVDTKRLVYRLYTEFCAYGDVGGIVKQARMMQRPPPKAWIWMVFSKLVECGLILEKGSVSSEGVEGWREIVHRDLKPENIFLDTERKDWPQYPQPMLGDFGLAFEAYPDDELNPEIYQGSGTKGYKAPEQDVYMDSETGELLDAYPLYAHTNVWGVGAIIATLVYVQGDVFQRGDEHHRDSPELMGLVGACLENVPQDRPTFAELQEHIDAFIESDGDLQRYMKAARSGVQPDDPFIDLFVGGKCRYQVGMAFGLAKRGLTVRNPDL</sequence>
<evidence type="ECO:0000256" key="1">
    <source>
        <dbReference type="SAM" id="Coils"/>
    </source>
</evidence>
<feature type="region of interest" description="Disordered" evidence="2">
    <location>
        <begin position="78"/>
        <end position="125"/>
    </location>
</feature>
<comment type="caution">
    <text evidence="4">The sequence shown here is derived from an EMBL/GenBank/DDBJ whole genome shotgun (WGS) entry which is preliminary data.</text>
</comment>
<feature type="domain" description="Protein kinase" evidence="3">
    <location>
        <begin position="270"/>
        <end position="566"/>
    </location>
</feature>
<dbReference type="InterPro" id="IPR000719">
    <property type="entry name" value="Prot_kinase_dom"/>
</dbReference>
<keyword evidence="1" id="KW-0175">Coiled coil</keyword>
<dbReference type="SMART" id="SM00220">
    <property type="entry name" value="S_TKc"/>
    <property type="match status" value="1"/>
</dbReference>
<evidence type="ECO:0000259" key="3">
    <source>
        <dbReference type="PROSITE" id="PS50011"/>
    </source>
</evidence>
<dbReference type="RefSeq" id="XP_064660021.1">
    <property type="nucleotide sequence ID" value="XM_064801391.1"/>
</dbReference>
<dbReference type="PROSITE" id="PS00108">
    <property type="entry name" value="PROTEIN_KINASE_ST"/>
    <property type="match status" value="1"/>
</dbReference>
<feature type="coiled-coil region" evidence="1">
    <location>
        <begin position="127"/>
        <end position="182"/>
    </location>
</feature>
<feature type="compositionally biased region" description="Acidic residues" evidence="2">
    <location>
        <begin position="102"/>
        <end position="113"/>
    </location>
</feature>
<keyword evidence="5" id="KW-1185">Reference proteome</keyword>
<name>A0AAV9PFY5_9PEZI</name>
<dbReference type="GO" id="GO:0004672">
    <property type="term" value="F:protein kinase activity"/>
    <property type="evidence" value="ECO:0007669"/>
    <property type="project" value="InterPro"/>
</dbReference>
<dbReference type="Pfam" id="PF00069">
    <property type="entry name" value="Pkinase"/>
    <property type="match status" value="1"/>
</dbReference>
<protein>
    <recommendedName>
        <fullName evidence="3">Protein kinase domain-containing protein</fullName>
    </recommendedName>
</protein>